<dbReference type="EMBL" id="CAEFZW010000006">
    <property type="protein sequence ID" value="CAB4255244.1"/>
    <property type="molecule type" value="Genomic_DNA"/>
</dbReference>
<evidence type="ECO:0000313" key="2">
    <source>
        <dbReference type="EMBL" id="CAB4255244.1"/>
    </source>
</evidence>
<reference evidence="2 3" key="1">
    <citation type="submission" date="2020-05" db="EMBL/GenBank/DDBJ databases">
        <authorList>
            <person name="Casaregola S."/>
            <person name="Devillers H."/>
            <person name="Grondin C."/>
        </authorList>
    </citation>
    <scope>NUCLEOTIDE SEQUENCE [LARGE SCALE GENOMIC DNA]</scope>
    <source>
        <strain evidence="2 3">CLIB 1767</strain>
    </source>
</reference>
<proteinExistence type="predicted"/>
<protein>
    <submittedName>
        <fullName evidence="2">Similar to Saccharomyces cerevisiae YBR045C GIP1 Meiosis-specific regulatory subunit of the Glc7p protein phosphatase</fullName>
    </submittedName>
</protein>
<feature type="region of interest" description="Disordered" evidence="1">
    <location>
        <begin position="351"/>
        <end position="422"/>
    </location>
</feature>
<keyword evidence="3" id="KW-1185">Reference proteome</keyword>
<comment type="caution">
    <text evidence="2">The sequence shown here is derived from an EMBL/GenBank/DDBJ whole genome shotgun (WGS) entry which is preliminary data.</text>
</comment>
<feature type="region of interest" description="Disordered" evidence="1">
    <location>
        <begin position="307"/>
        <end position="335"/>
    </location>
</feature>
<organism evidence="2 3">
    <name type="scientific">Maudiozyma barnettii</name>
    <dbReference type="NCBI Taxonomy" id="61262"/>
    <lineage>
        <taxon>Eukaryota</taxon>
        <taxon>Fungi</taxon>
        <taxon>Dikarya</taxon>
        <taxon>Ascomycota</taxon>
        <taxon>Saccharomycotina</taxon>
        <taxon>Saccharomycetes</taxon>
        <taxon>Saccharomycetales</taxon>
        <taxon>Saccharomycetaceae</taxon>
        <taxon>Maudiozyma</taxon>
    </lineage>
</organism>
<feature type="compositionally biased region" description="Low complexity" evidence="1">
    <location>
        <begin position="408"/>
        <end position="422"/>
    </location>
</feature>
<gene>
    <name evidence="2" type="ORF">KABA2_06S01012</name>
</gene>
<dbReference type="Proteomes" id="UP000644660">
    <property type="component" value="Unassembled WGS sequence"/>
</dbReference>
<sequence length="657" mass="74489">MSHVNPKRCVNKKKSKRAIIRTWFHGPEKSFINDKNLLHIEGNFDYVSQTASCSIRSKGQSPPQIYDLKDPATIMTEAQETEELTQKKDNFPDTVEKEDDFEEDDLEEEFGKKKSRRLSRKRLGEIKETFKFNLERMTHSSGKFSLRMNIADDETDFGDTTNGTIKTTESEAKSRVSCYQSFRTDPKDLSILYDYAMNTSLGELQKTSDDTKRSNFQGSLFRRLVYQDLSNEDFLEKFKNSSNTVVPEQLDLFRNDSTSSIYSSIYDFGDYSDDSESGENCIEDNAIIQAVTPAAIHISTLLENSGNTKRSSKRLLSTGRAGGSKRQRHDINKESFVDTVSKQIIPDATLLSVEDSMSPHVPGLEKAGEGSSDGSNSSIEIDHFLSQPKNMNSVSDEDNSSVPSLVPEENSTSTSRITSESSQLYTIPTFRNETKSLNIANIVSNLKNGSIHTTRLICLNTNDDKKGVSYRDKHFYDSLPDKYFCNESIDSSLDENEDLTNEEFDDPETTFTFSHPYDTIRSGKMGRQDLSVINNDGNSVRFDDHSKLFVYTPKRKNLVYSRNENHLLDSDKTRSLKSILKTKDHISTEIENARAICCDSVNVNAFIHSLNDYEEKRLTDERNNALSRENQLNRYYSKESSPNRSIIVSVQSCGSDN</sequence>
<dbReference type="RefSeq" id="XP_041407088.1">
    <property type="nucleotide sequence ID" value="XM_041551154.1"/>
</dbReference>
<name>A0A8H2VGI9_9SACH</name>
<dbReference type="GeneID" id="64858282"/>
<accession>A0A8H2VGI9</accession>
<dbReference type="AlphaFoldDB" id="A0A8H2VGI9"/>
<evidence type="ECO:0000256" key="1">
    <source>
        <dbReference type="SAM" id="MobiDB-lite"/>
    </source>
</evidence>
<evidence type="ECO:0000313" key="3">
    <source>
        <dbReference type="Proteomes" id="UP000644660"/>
    </source>
</evidence>
<dbReference type="OrthoDB" id="4035955at2759"/>